<evidence type="ECO:0000256" key="3">
    <source>
        <dbReference type="ARBA" id="ARBA00022833"/>
    </source>
</evidence>
<evidence type="ECO:0000256" key="1">
    <source>
        <dbReference type="ARBA" id="ARBA00022723"/>
    </source>
</evidence>
<sequence length="365" mass="41917">MMQPGVQFVINNCGKEIAILDHYAFGRDLRSVNASIWRCTRGARCKARFKLTPDGLSRIISEHNHERPKCFVSKGLYFTKYNSDRSPNANEKMHGTWKDMFLGDFHKVTIDNGSADEETKQSLLSPANNLMEDSDGPPDPISSPLSKLTSSSIDDQRTPYLLKAKNDSAESGDEFCLTNHCVDYSPYPSGNSVTSSGQSSPTPDIRSSGQKRFDTWADNKRKRLKNEGKVYLSKRGHIVPAKVIGNPCNCKYNCSTKLTPEERMDIFEKFWKLGDREKQWLHVASYSSKERKKKDSQKDMKRNRQFTYKYYLPKDLTRVEVCKTMFLNTYAVSERVVRTAWAKYDGRNVVERDMRGRRKNLKPKT</sequence>
<feature type="region of interest" description="Disordered" evidence="4">
    <location>
        <begin position="127"/>
        <end position="152"/>
    </location>
</feature>
<feature type="compositionally biased region" description="Low complexity" evidence="4">
    <location>
        <begin position="142"/>
        <end position="152"/>
    </location>
</feature>
<dbReference type="AlphaFoldDB" id="A0A8S4RVQ9"/>
<organism evidence="6 7">
    <name type="scientific">Pararge aegeria aegeria</name>
    <dbReference type="NCBI Taxonomy" id="348720"/>
    <lineage>
        <taxon>Eukaryota</taxon>
        <taxon>Metazoa</taxon>
        <taxon>Ecdysozoa</taxon>
        <taxon>Arthropoda</taxon>
        <taxon>Hexapoda</taxon>
        <taxon>Insecta</taxon>
        <taxon>Pterygota</taxon>
        <taxon>Neoptera</taxon>
        <taxon>Endopterygota</taxon>
        <taxon>Lepidoptera</taxon>
        <taxon>Glossata</taxon>
        <taxon>Ditrysia</taxon>
        <taxon>Papilionoidea</taxon>
        <taxon>Nymphalidae</taxon>
        <taxon>Satyrinae</taxon>
        <taxon>Satyrini</taxon>
        <taxon>Parargina</taxon>
        <taxon>Pararge</taxon>
    </lineage>
</organism>
<evidence type="ECO:0000313" key="6">
    <source>
        <dbReference type="EMBL" id="CAH2242324.1"/>
    </source>
</evidence>
<name>A0A8S4RVQ9_9NEOP</name>
<dbReference type="Pfam" id="PF04500">
    <property type="entry name" value="FLYWCH"/>
    <property type="match status" value="1"/>
</dbReference>
<feature type="compositionally biased region" description="Low complexity" evidence="4">
    <location>
        <begin position="189"/>
        <end position="203"/>
    </location>
</feature>
<dbReference type="Proteomes" id="UP000838756">
    <property type="component" value="Unassembled WGS sequence"/>
</dbReference>
<proteinExistence type="predicted"/>
<dbReference type="Gene3D" id="2.20.25.240">
    <property type="match status" value="1"/>
</dbReference>
<feature type="domain" description="FLYWCH-type" evidence="5">
    <location>
        <begin position="8"/>
        <end position="65"/>
    </location>
</feature>
<gene>
    <name evidence="6" type="primary">jg19937</name>
    <name evidence="6" type="ORF">PAEG_LOCUS18650</name>
</gene>
<comment type="caution">
    <text evidence="6">The sequence shown here is derived from an EMBL/GenBank/DDBJ whole genome shotgun (WGS) entry which is preliminary data.</text>
</comment>
<evidence type="ECO:0000259" key="5">
    <source>
        <dbReference type="Pfam" id="PF04500"/>
    </source>
</evidence>
<reference evidence="6" key="1">
    <citation type="submission" date="2022-03" db="EMBL/GenBank/DDBJ databases">
        <authorList>
            <person name="Lindestad O."/>
        </authorList>
    </citation>
    <scope>NUCLEOTIDE SEQUENCE</scope>
</reference>
<accession>A0A8S4RVQ9</accession>
<feature type="region of interest" description="Disordered" evidence="4">
    <location>
        <begin position="189"/>
        <end position="211"/>
    </location>
</feature>
<dbReference type="GO" id="GO:0008270">
    <property type="term" value="F:zinc ion binding"/>
    <property type="evidence" value="ECO:0007669"/>
    <property type="project" value="UniProtKB-KW"/>
</dbReference>
<keyword evidence="1" id="KW-0479">Metal-binding</keyword>
<dbReference type="PANTHER" id="PTHR10773:SF19">
    <property type="match status" value="1"/>
</dbReference>
<dbReference type="OrthoDB" id="6932639at2759"/>
<dbReference type="PANTHER" id="PTHR10773">
    <property type="entry name" value="DNA-DIRECTED RNA POLYMERASES I, II, AND III SUBUNIT RPABC2"/>
    <property type="match status" value="1"/>
</dbReference>
<evidence type="ECO:0000313" key="7">
    <source>
        <dbReference type="Proteomes" id="UP000838756"/>
    </source>
</evidence>
<keyword evidence="7" id="KW-1185">Reference proteome</keyword>
<protein>
    <submittedName>
        <fullName evidence="6">Jg19937 protein</fullName>
    </submittedName>
</protein>
<evidence type="ECO:0000256" key="2">
    <source>
        <dbReference type="ARBA" id="ARBA00022771"/>
    </source>
</evidence>
<dbReference type="EMBL" id="CAKXAJ010025638">
    <property type="protein sequence ID" value="CAH2242324.1"/>
    <property type="molecule type" value="Genomic_DNA"/>
</dbReference>
<evidence type="ECO:0000256" key="4">
    <source>
        <dbReference type="SAM" id="MobiDB-lite"/>
    </source>
</evidence>
<keyword evidence="2" id="KW-0863">Zinc-finger</keyword>
<keyword evidence="3" id="KW-0862">Zinc</keyword>
<dbReference type="InterPro" id="IPR007588">
    <property type="entry name" value="Znf_FLYWCH"/>
</dbReference>